<proteinExistence type="predicted"/>
<reference evidence="2 3" key="1">
    <citation type="journal article" date="2020" name="ISME J.">
        <title>Uncovering the hidden diversity of litter-decomposition mechanisms in mushroom-forming fungi.</title>
        <authorList>
            <person name="Floudas D."/>
            <person name="Bentzer J."/>
            <person name="Ahren D."/>
            <person name="Johansson T."/>
            <person name="Persson P."/>
            <person name="Tunlid A."/>
        </authorList>
    </citation>
    <scope>NUCLEOTIDE SEQUENCE [LARGE SCALE GENOMIC DNA]</scope>
    <source>
        <strain evidence="2 3">CBS 101986</strain>
    </source>
</reference>
<dbReference type="AlphaFoldDB" id="A0A8H5B9H0"/>
<feature type="region of interest" description="Disordered" evidence="1">
    <location>
        <begin position="89"/>
        <end position="132"/>
    </location>
</feature>
<dbReference type="EMBL" id="JAACJJ010000029">
    <property type="protein sequence ID" value="KAF5319235.1"/>
    <property type="molecule type" value="Genomic_DNA"/>
</dbReference>
<dbReference type="Proteomes" id="UP000567179">
    <property type="component" value="Unassembled WGS sequence"/>
</dbReference>
<gene>
    <name evidence="2" type="ORF">D9619_008388</name>
</gene>
<comment type="caution">
    <text evidence="2">The sequence shown here is derived from an EMBL/GenBank/DDBJ whole genome shotgun (WGS) entry which is preliminary data.</text>
</comment>
<accession>A0A8H5B9H0</accession>
<name>A0A8H5B9H0_9AGAR</name>
<evidence type="ECO:0000313" key="3">
    <source>
        <dbReference type="Proteomes" id="UP000567179"/>
    </source>
</evidence>
<evidence type="ECO:0000313" key="2">
    <source>
        <dbReference type="EMBL" id="KAF5319235.1"/>
    </source>
</evidence>
<organism evidence="2 3">
    <name type="scientific">Psilocybe cf. subviscida</name>
    <dbReference type="NCBI Taxonomy" id="2480587"/>
    <lineage>
        <taxon>Eukaryota</taxon>
        <taxon>Fungi</taxon>
        <taxon>Dikarya</taxon>
        <taxon>Basidiomycota</taxon>
        <taxon>Agaricomycotina</taxon>
        <taxon>Agaricomycetes</taxon>
        <taxon>Agaricomycetidae</taxon>
        <taxon>Agaricales</taxon>
        <taxon>Agaricineae</taxon>
        <taxon>Strophariaceae</taxon>
        <taxon>Psilocybe</taxon>
    </lineage>
</organism>
<sequence>MASHHEQNCIPDLAVSGRHIQFVFTTQSCGDEHNATHDTQNLARQVARDDDFATYLHLDGSRQYCIGNSELIDMLDHGVPHTVLSEMKREHSDFSQSEQVIGGGTQRRREQGDNTGQEQIGTMRETHEESGYEQEQTWARACVIYLPKGDTIIVNDDCATTVEDDNKDEYFRVEDNIEGLADQPAGIYE</sequence>
<evidence type="ECO:0000256" key="1">
    <source>
        <dbReference type="SAM" id="MobiDB-lite"/>
    </source>
</evidence>
<protein>
    <submittedName>
        <fullName evidence="2">Uncharacterized protein</fullName>
    </submittedName>
</protein>
<keyword evidence="3" id="KW-1185">Reference proteome</keyword>